<evidence type="ECO:0000259" key="2">
    <source>
        <dbReference type="Pfam" id="PF13924"/>
    </source>
</evidence>
<gene>
    <name evidence="3" type="ORF">ACFPME_14785</name>
</gene>
<keyword evidence="1" id="KW-0732">Signal</keyword>
<dbReference type="Pfam" id="PF13924">
    <property type="entry name" value="Lipocalin_5"/>
    <property type="match status" value="1"/>
</dbReference>
<feature type="signal peptide" evidence="1">
    <location>
        <begin position="1"/>
        <end position="28"/>
    </location>
</feature>
<dbReference type="InterPro" id="IPR024311">
    <property type="entry name" value="Lipocalin-like"/>
</dbReference>
<proteinExistence type="predicted"/>
<dbReference type="EMBL" id="JBHSMK010000009">
    <property type="protein sequence ID" value="MFC5437826.1"/>
    <property type="molecule type" value="Genomic_DNA"/>
</dbReference>
<protein>
    <submittedName>
        <fullName evidence="3">Lipocalin-like domain-containing protein</fullName>
    </submittedName>
</protein>
<dbReference type="RefSeq" id="WP_377306420.1">
    <property type="nucleotide sequence ID" value="NZ_JBHSMK010000009.1"/>
</dbReference>
<accession>A0ABW0JQ80</accession>
<evidence type="ECO:0000313" key="4">
    <source>
        <dbReference type="Proteomes" id="UP001596013"/>
    </source>
</evidence>
<name>A0ABW0JQ80_9GAMM</name>
<feature type="domain" description="Lipocalin-like" evidence="2">
    <location>
        <begin position="39"/>
        <end position="163"/>
    </location>
</feature>
<organism evidence="3 4">
    <name type="scientific">Rhodanobacter umsongensis</name>
    <dbReference type="NCBI Taxonomy" id="633153"/>
    <lineage>
        <taxon>Bacteria</taxon>
        <taxon>Pseudomonadati</taxon>
        <taxon>Pseudomonadota</taxon>
        <taxon>Gammaproteobacteria</taxon>
        <taxon>Lysobacterales</taxon>
        <taxon>Rhodanobacteraceae</taxon>
        <taxon>Rhodanobacter</taxon>
    </lineage>
</organism>
<sequence length="180" mass="19417">MRMHPARVRLVATAWLVVGLAAATGALADGVTAAFPLAGTWTLEAADALHPDGSRTRDYGEAPKGLLMIDRRGHYSLQIFRADRPRFAAGAKAAGSPDEYRGAVMGASTHFGTIDLDARRHLLVFHIDGASFPNWEGQQQSRSFELHGDVLSYRVPPRQDGNVPISVWRRSEGAGVGDDA</sequence>
<keyword evidence="4" id="KW-1185">Reference proteome</keyword>
<reference evidence="4" key="1">
    <citation type="journal article" date="2019" name="Int. J. Syst. Evol. Microbiol.">
        <title>The Global Catalogue of Microorganisms (GCM) 10K type strain sequencing project: providing services to taxonomists for standard genome sequencing and annotation.</title>
        <authorList>
            <consortium name="The Broad Institute Genomics Platform"/>
            <consortium name="The Broad Institute Genome Sequencing Center for Infectious Disease"/>
            <person name="Wu L."/>
            <person name="Ma J."/>
        </authorList>
    </citation>
    <scope>NUCLEOTIDE SEQUENCE [LARGE SCALE GENOMIC DNA]</scope>
    <source>
        <strain evidence="4">JCM 17130</strain>
    </source>
</reference>
<dbReference type="Proteomes" id="UP001596013">
    <property type="component" value="Unassembled WGS sequence"/>
</dbReference>
<comment type="caution">
    <text evidence="3">The sequence shown here is derived from an EMBL/GenBank/DDBJ whole genome shotgun (WGS) entry which is preliminary data.</text>
</comment>
<feature type="chain" id="PRO_5047225472" evidence="1">
    <location>
        <begin position="29"/>
        <end position="180"/>
    </location>
</feature>
<evidence type="ECO:0000313" key="3">
    <source>
        <dbReference type="EMBL" id="MFC5437826.1"/>
    </source>
</evidence>
<evidence type="ECO:0000256" key="1">
    <source>
        <dbReference type="SAM" id="SignalP"/>
    </source>
</evidence>